<dbReference type="STRING" id="1802274.A3J58_00785"/>
<dbReference type="Proteomes" id="UP000178510">
    <property type="component" value="Unassembled WGS sequence"/>
</dbReference>
<accession>A0A1G2KWK2</accession>
<name>A0A1G2KWK2_9BACT</name>
<keyword evidence="1" id="KW-0812">Transmembrane</keyword>
<gene>
    <name evidence="2" type="ORF">A3J58_00785</name>
</gene>
<dbReference type="AlphaFoldDB" id="A0A1G2KWK2"/>
<comment type="caution">
    <text evidence="2">The sequence shown here is derived from an EMBL/GenBank/DDBJ whole genome shotgun (WGS) entry which is preliminary data.</text>
</comment>
<evidence type="ECO:0000313" key="3">
    <source>
        <dbReference type="Proteomes" id="UP000178510"/>
    </source>
</evidence>
<evidence type="ECO:0000313" key="2">
    <source>
        <dbReference type="EMBL" id="OHA03790.1"/>
    </source>
</evidence>
<organism evidence="2 3">
    <name type="scientific">Candidatus Sungbacteria bacterium RIFCSPHIGHO2_02_FULL_52_23</name>
    <dbReference type="NCBI Taxonomy" id="1802274"/>
    <lineage>
        <taxon>Bacteria</taxon>
        <taxon>Candidatus Sungiibacteriota</taxon>
    </lineage>
</organism>
<keyword evidence="1" id="KW-1133">Transmembrane helix</keyword>
<dbReference type="EMBL" id="MHQM01000020">
    <property type="protein sequence ID" value="OHA03790.1"/>
    <property type="molecule type" value="Genomic_DNA"/>
</dbReference>
<protein>
    <submittedName>
        <fullName evidence="2">Uncharacterized protein</fullName>
    </submittedName>
</protein>
<sequence>MKLSFASLLFFRRKTDAPPELGALRRTIFLWGLAFLAFALVCLLAIDGYLFYTVRTRSASRQESGNASAKFSPDELDEVLRLLDQREQEFTSLLQAEVSQ</sequence>
<evidence type="ECO:0000256" key="1">
    <source>
        <dbReference type="SAM" id="Phobius"/>
    </source>
</evidence>
<keyword evidence="1" id="KW-0472">Membrane</keyword>
<feature type="transmembrane region" description="Helical" evidence="1">
    <location>
        <begin position="31"/>
        <end position="52"/>
    </location>
</feature>
<proteinExistence type="predicted"/>
<reference evidence="2 3" key="1">
    <citation type="journal article" date="2016" name="Nat. Commun.">
        <title>Thousands of microbial genomes shed light on interconnected biogeochemical processes in an aquifer system.</title>
        <authorList>
            <person name="Anantharaman K."/>
            <person name="Brown C.T."/>
            <person name="Hug L.A."/>
            <person name="Sharon I."/>
            <person name="Castelle C.J."/>
            <person name="Probst A.J."/>
            <person name="Thomas B.C."/>
            <person name="Singh A."/>
            <person name="Wilkins M.J."/>
            <person name="Karaoz U."/>
            <person name="Brodie E.L."/>
            <person name="Williams K.H."/>
            <person name="Hubbard S.S."/>
            <person name="Banfield J.F."/>
        </authorList>
    </citation>
    <scope>NUCLEOTIDE SEQUENCE [LARGE SCALE GENOMIC DNA]</scope>
</reference>